<evidence type="ECO:0000313" key="2">
    <source>
        <dbReference type="Proteomes" id="UP000253782"/>
    </source>
</evidence>
<name>A0A369UHV4_9GAMM</name>
<accession>A0A369UHV4</accession>
<reference evidence="1 2" key="1">
    <citation type="submission" date="2018-07" db="EMBL/GenBank/DDBJ databases">
        <title>Dyella tabacisoli L4-6T, whole genome shotgun sequence.</title>
        <authorList>
            <person name="Zhou X.-K."/>
            <person name="Li W.-J."/>
            <person name="Duan Y.-Q."/>
        </authorList>
    </citation>
    <scope>NUCLEOTIDE SEQUENCE [LARGE SCALE GENOMIC DNA]</scope>
    <source>
        <strain evidence="1 2">L4-6</strain>
    </source>
</reference>
<protein>
    <submittedName>
        <fullName evidence="1">DUF1800 domain-containing protein</fullName>
    </submittedName>
</protein>
<evidence type="ECO:0000313" key="1">
    <source>
        <dbReference type="EMBL" id="RDD80151.1"/>
    </source>
</evidence>
<dbReference type="EMBL" id="QQAH01000020">
    <property type="protein sequence ID" value="RDD80151.1"/>
    <property type="molecule type" value="Genomic_DNA"/>
</dbReference>
<dbReference type="OrthoDB" id="9772295at2"/>
<dbReference type="Pfam" id="PF08811">
    <property type="entry name" value="DUF1800"/>
    <property type="match status" value="1"/>
</dbReference>
<dbReference type="Proteomes" id="UP000253782">
    <property type="component" value="Unassembled WGS sequence"/>
</dbReference>
<proteinExistence type="predicted"/>
<dbReference type="PANTHER" id="PTHR43737:SF1">
    <property type="entry name" value="DUF1501 DOMAIN-CONTAINING PROTEIN"/>
    <property type="match status" value="1"/>
</dbReference>
<comment type="caution">
    <text evidence="1">The sequence shown here is derived from an EMBL/GenBank/DDBJ whole genome shotgun (WGS) entry which is preliminary data.</text>
</comment>
<sequence>MPLIAMTNDEPWCEVGGIRMKAFTSNWLCTSVLALVLWPTLCLAQIAGPYSDAEAARFLAQATYGPTATDIVHLRQVGYQAWLNEQLTAPVSTQKPYLDWVAGLPNVPDGNNTVNDDTRMEAWWINALGTPDPSRAKRVATDQLRQRVAFALSEIFVVSNANGTLANEPYALASWHDMLAADAFGNYRSLLEDVTKHPAMATYLSMLANQKADPTQNIHPDENYAREVMQLFSVGLVQLNPDGTPKLDASNQPIPTYDQTAVRGMAAVFTGWNWNNTSCATGSWTCCAVDTYTNCGPSDTNDPAWWSPLQPVADFHDSTSDKQLLNYPGVALSNGILVHGGNAQAEMTAALDNIFNHPNVGPFIARRLIQRLVTSNPTPGYVHHIAQVFADDGSSAHVRGNLQAVVQAILLDPEAVIGASYVPNPDAYGKLREPLLKLTHLWRAMAAVSQNGRVDTPYPEWESDYGQAPLRSPSVFNFFKPDFQQPGELRQRGLFGPEFQIHTATTAVSIPNDIFHRIFCDYATSTRCYSSNGPNTMSINADRDAALALNNPAGLVDLYNLLFMSGQMSSFMHNTLLTRLNALADNSAGDLGRQRVQHALYLIINSPEYSVQK</sequence>
<dbReference type="PANTHER" id="PTHR43737">
    <property type="entry name" value="BLL7424 PROTEIN"/>
    <property type="match status" value="1"/>
</dbReference>
<keyword evidence="2" id="KW-1185">Reference proteome</keyword>
<organism evidence="1 2">
    <name type="scientific">Dyella tabacisoli</name>
    <dbReference type="NCBI Taxonomy" id="2282381"/>
    <lineage>
        <taxon>Bacteria</taxon>
        <taxon>Pseudomonadati</taxon>
        <taxon>Pseudomonadota</taxon>
        <taxon>Gammaproteobacteria</taxon>
        <taxon>Lysobacterales</taxon>
        <taxon>Rhodanobacteraceae</taxon>
        <taxon>Dyella</taxon>
    </lineage>
</organism>
<gene>
    <name evidence="1" type="ORF">DVJ77_18580</name>
</gene>
<dbReference type="InterPro" id="IPR014917">
    <property type="entry name" value="DUF1800"/>
</dbReference>
<dbReference type="AlphaFoldDB" id="A0A369UHV4"/>